<feature type="binding site" evidence="10">
    <location>
        <position position="27"/>
    </location>
    <ligand>
        <name>Mg(2+)</name>
        <dbReference type="ChEBI" id="CHEBI:18420"/>
        <label>1</label>
    </ligand>
</feature>
<dbReference type="GO" id="GO:0043137">
    <property type="term" value="P:DNA replication, removal of RNA primer"/>
    <property type="evidence" value="ECO:0007669"/>
    <property type="project" value="UniProtKB-UniRule"/>
</dbReference>
<feature type="binding site" evidence="10">
    <location>
        <position position="173"/>
    </location>
    <ligand>
        <name>Mg(2+)</name>
        <dbReference type="ChEBI" id="CHEBI:18420"/>
        <label>2</label>
    </ligand>
</feature>
<comment type="caution">
    <text evidence="10">Lacks conserved residue(s) required for the propagation of feature annotation.</text>
</comment>
<keyword evidence="4 10" id="KW-0255">Endonuclease</keyword>
<dbReference type="SUPFAM" id="SSF88723">
    <property type="entry name" value="PIN domain-like"/>
    <property type="match status" value="1"/>
</dbReference>
<feature type="binding site" evidence="10">
    <location>
        <position position="152"/>
    </location>
    <ligand>
        <name>Mg(2+)</name>
        <dbReference type="ChEBI" id="CHEBI:18420"/>
        <label>1</label>
    </ligand>
</feature>
<dbReference type="InterPro" id="IPR006085">
    <property type="entry name" value="XPG_DNA_repair_N"/>
</dbReference>
<dbReference type="GO" id="GO:0017108">
    <property type="term" value="F:5'-flap endonuclease activity"/>
    <property type="evidence" value="ECO:0007669"/>
    <property type="project" value="UniProtKB-UniRule"/>
</dbReference>
<keyword evidence="5 10" id="KW-0227">DNA damage</keyword>
<dbReference type="PANTHER" id="PTHR11081:SF9">
    <property type="entry name" value="FLAP ENDONUCLEASE 1"/>
    <property type="match status" value="1"/>
</dbReference>
<dbReference type="PRINTS" id="PR00853">
    <property type="entry name" value="XPGRADSUPER"/>
</dbReference>
<protein>
    <recommendedName>
        <fullName evidence="10">Flap endonuclease 1</fullName>
        <shortName evidence="10">FEN-1</shortName>
        <ecNumber evidence="10">3.1.-.-</ecNumber>
    </recommendedName>
    <alternativeName>
        <fullName evidence="10">Flap structure-specific endonuclease 1</fullName>
    </alternativeName>
</protein>
<evidence type="ECO:0000256" key="8">
    <source>
        <dbReference type="ARBA" id="ARBA00022842"/>
    </source>
</evidence>
<dbReference type="InterPro" id="IPR036279">
    <property type="entry name" value="5-3_exonuclease_C_sf"/>
</dbReference>
<dbReference type="SMART" id="SM00484">
    <property type="entry name" value="XPGI"/>
    <property type="match status" value="1"/>
</dbReference>
<evidence type="ECO:0000259" key="12">
    <source>
        <dbReference type="SMART" id="SM00485"/>
    </source>
</evidence>
<evidence type="ECO:0000256" key="6">
    <source>
        <dbReference type="ARBA" id="ARBA00022801"/>
    </source>
</evidence>
<comment type="cofactor">
    <cofactor evidence="10">
        <name>Mg(2+)</name>
        <dbReference type="ChEBI" id="CHEBI:18420"/>
    </cofactor>
    <text evidence="10">Binds 2 magnesium ions per subunit. They probably participate in the reaction catalyzed by the enzyme. May bind an additional third magnesium ion after substrate binding.</text>
</comment>
<dbReference type="InterPro" id="IPR006084">
    <property type="entry name" value="XPG/Rad2"/>
</dbReference>
<keyword evidence="2 10" id="KW-0540">Nuclease</keyword>
<feature type="binding site" evidence="10">
    <location>
        <position position="175"/>
    </location>
    <ligand>
        <name>Mg(2+)</name>
        <dbReference type="ChEBI" id="CHEBI:18420"/>
        <label>2</label>
    </ligand>
</feature>
<evidence type="ECO:0000256" key="4">
    <source>
        <dbReference type="ARBA" id="ARBA00022759"/>
    </source>
</evidence>
<dbReference type="GO" id="GO:0000287">
    <property type="term" value="F:magnesium ion binding"/>
    <property type="evidence" value="ECO:0007669"/>
    <property type="project" value="UniProtKB-UniRule"/>
</dbReference>
<evidence type="ECO:0000256" key="7">
    <source>
        <dbReference type="ARBA" id="ARBA00022839"/>
    </source>
</evidence>
<dbReference type="GO" id="GO:0008409">
    <property type="term" value="F:5'-3' exonuclease activity"/>
    <property type="evidence" value="ECO:0007669"/>
    <property type="project" value="UniProtKB-UniRule"/>
</dbReference>
<organism evidence="13 14">
    <name type="scientific">Candidatus Iainarchaeum sp</name>
    <dbReference type="NCBI Taxonomy" id="3101447"/>
    <lineage>
        <taxon>Archaea</taxon>
        <taxon>Candidatus Iainarchaeota</taxon>
        <taxon>Candidatus Iainarchaeia</taxon>
        <taxon>Candidatus Iainarchaeales</taxon>
        <taxon>Candidatus Iainarchaeaceae</taxon>
        <taxon>Candidatus Iainarchaeum</taxon>
    </lineage>
</organism>
<gene>
    <name evidence="10" type="primary">fen</name>
    <name evidence="13" type="ORF">CL943_02080</name>
</gene>
<name>A0A2D6M0X7_9ARCH</name>
<dbReference type="InterPro" id="IPR006086">
    <property type="entry name" value="XPG-I_dom"/>
</dbReference>
<dbReference type="SUPFAM" id="SSF47807">
    <property type="entry name" value="5' to 3' exonuclease, C-terminal subdomain"/>
    <property type="match status" value="1"/>
</dbReference>
<comment type="similarity">
    <text evidence="10">Belongs to the XPG/RAD2 endonuclease family. FEN1 subfamily.</text>
</comment>
<dbReference type="PANTHER" id="PTHR11081">
    <property type="entry name" value="FLAP ENDONUCLEASE FAMILY MEMBER"/>
    <property type="match status" value="1"/>
</dbReference>
<evidence type="ECO:0000256" key="1">
    <source>
        <dbReference type="ARBA" id="ARBA00022705"/>
    </source>
</evidence>
<dbReference type="GO" id="GO:0006281">
    <property type="term" value="P:DNA repair"/>
    <property type="evidence" value="ECO:0007669"/>
    <property type="project" value="UniProtKB-UniRule"/>
</dbReference>
<evidence type="ECO:0000256" key="10">
    <source>
        <dbReference type="HAMAP-Rule" id="MF_00614"/>
    </source>
</evidence>
<evidence type="ECO:0000259" key="11">
    <source>
        <dbReference type="SMART" id="SM00484"/>
    </source>
</evidence>
<evidence type="ECO:0000256" key="2">
    <source>
        <dbReference type="ARBA" id="ARBA00022722"/>
    </source>
</evidence>
<evidence type="ECO:0000256" key="9">
    <source>
        <dbReference type="ARBA" id="ARBA00023204"/>
    </source>
</evidence>
<comment type="subunit">
    <text evidence="10">Interacts with PCNA. PCNA stimulates the nuclease activity without altering cleavage specificity.</text>
</comment>
<feature type="region of interest" description="N-domain" evidence="10">
    <location>
        <begin position="1"/>
        <end position="98"/>
    </location>
</feature>
<feature type="binding site" evidence="10">
    <location>
        <position position="80"/>
    </location>
    <ligand>
        <name>Mg(2+)</name>
        <dbReference type="ChEBI" id="CHEBI:18420"/>
        <label>1</label>
    </ligand>
</feature>
<feature type="domain" description="XPG N-terminal" evidence="12">
    <location>
        <begin position="1"/>
        <end position="101"/>
    </location>
</feature>
<sequence>MGTAIRDLLKREEINLDYLNGRTVGIDSHNMLYQFLSTIRGRDGTPLMDSKGRVTSHLTGLLYRTVNLIEREVNHVFVFDGKPPELKGETLRARHKIRTEAAKKFEDAKAKGEVAEAKKYAQQAVRLTKEMIEDAKKLISLMGLPIVQAPSEGEAQIATMVTAGKLYGAISQDYDALLFGTPLLFRNITISGKRKVPGRDYYYNISPEKIDLKANLEALGIDRRKLIWIGLLVGTDFNKKFPKVGAKTALKLVTKFDRFEEIIENAKYKPDFDYKEIENIFMNPASTDEYDLKFELPKMNEIKDLLVNEHDFGAERVENALKKLQEKIDDQGKQSRLSQWG</sequence>
<dbReference type="Proteomes" id="UP000226592">
    <property type="component" value="Unassembled WGS sequence"/>
</dbReference>
<feature type="domain" description="XPG-I" evidence="11">
    <location>
        <begin position="140"/>
        <end position="221"/>
    </location>
</feature>
<dbReference type="InterPro" id="IPR029060">
    <property type="entry name" value="PIN-like_dom_sf"/>
</dbReference>
<dbReference type="GO" id="GO:0003677">
    <property type="term" value="F:DNA binding"/>
    <property type="evidence" value="ECO:0007669"/>
    <property type="project" value="UniProtKB-UniRule"/>
</dbReference>
<accession>A0A2D6M0X7</accession>
<dbReference type="InterPro" id="IPR023426">
    <property type="entry name" value="Flap_endonuc"/>
</dbReference>
<dbReference type="FunFam" id="3.40.50.1010:FF:000016">
    <property type="entry name" value="Flap endonuclease 1"/>
    <property type="match status" value="1"/>
</dbReference>
<dbReference type="EC" id="3.1.-.-" evidence="10"/>
<feature type="binding site" evidence="10">
    <location>
        <position position="236"/>
    </location>
    <ligand>
        <name>Mg(2+)</name>
        <dbReference type="ChEBI" id="CHEBI:18420"/>
        <label>2</label>
    </ligand>
</feature>
<evidence type="ECO:0000256" key="5">
    <source>
        <dbReference type="ARBA" id="ARBA00022763"/>
    </source>
</evidence>
<dbReference type="EMBL" id="NZBU01000007">
    <property type="protein sequence ID" value="MAG22072.1"/>
    <property type="molecule type" value="Genomic_DNA"/>
</dbReference>
<dbReference type="Gene3D" id="3.40.50.1010">
    <property type="entry name" value="5'-nuclease"/>
    <property type="match status" value="1"/>
</dbReference>
<dbReference type="Pfam" id="PF00752">
    <property type="entry name" value="XPG_N"/>
    <property type="match status" value="1"/>
</dbReference>
<dbReference type="CDD" id="cd09867">
    <property type="entry name" value="PIN_FEN1"/>
    <property type="match status" value="1"/>
</dbReference>
<keyword evidence="8 10" id="KW-0460">Magnesium</keyword>
<evidence type="ECO:0000313" key="14">
    <source>
        <dbReference type="Proteomes" id="UP000226592"/>
    </source>
</evidence>
<comment type="function">
    <text evidence="10">Structure-specific nuclease with 5'-flap endonuclease and 5'-3' exonuclease activities involved in DNA replication and repair. During DNA replication, cleaves the 5'-overhanging flap structure that is generated by displacement synthesis when DNA polymerase encounters the 5'-end of a downstream Okazaki fragment. Binds the unpaired 3'-DNA end and kinks the DNA to facilitate 5' cleavage specificity. Cleaves one nucleotide into the double-stranded DNA from the junction in flap DNA, leaving a nick for ligation. Also involved in the base excision repair (BER) pathway. Acts as a genome stabilization factor that prevents flaps from equilibrating into structurs that lead to duplications and deletions. Also possesses 5'-3' exonuclease activity on nicked or gapped double-stranded DNA.</text>
</comment>
<keyword evidence="6 10" id="KW-0378">Hydrolase</keyword>
<dbReference type="InterPro" id="IPR019973">
    <property type="entry name" value="Flap_endonuc_arc"/>
</dbReference>
<dbReference type="Gene3D" id="1.10.150.20">
    <property type="entry name" value="5' to 3' exonuclease, C-terminal subdomain"/>
    <property type="match status" value="1"/>
</dbReference>
<keyword evidence="9 10" id="KW-0234">DNA repair</keyword>
<evidence type="ECO:0000256" key="3">
    <source>
        <dbReference type="ARBA" id="ARBA00022723"/>
    </source>
</evidence>
<keyword evidence="7 10" id="KW-0269">Exonuclease</keyword>
<dbReference type="SMART" id="SM00485">
    <property type="entry name" value="XPGN"/>
    <property type="match status" value="1"/>
</dbReference>
<feature type="binding site" evidence="10">
    <location>
        <position position="154"/>
    </location>
    <ligand>
        <name>Mg(2+)</name>
        <dbReference type="ChEBI" id="CHEBI:18420"/>
        <label>1</label>
    </ligand>
</feature>
<dbReference type="AlphaFoldDB" id="A0A2D6M0X7"/>
<dbReference type="Pfam" id="PF00867">
    <property type="entry name" value="XPG_I"/>
    <property type="match status" value="1"/>
</dbReference>
<proteinExistence type="inferred from homology"/>
<evidence type="ECO:0000313" key="13">
    <source>
        <dbReference type="EMBL" id="MAG22072.1"/>
    </source>
</evidence>
<reference evidence="14" key="1">
    <citation type="submission" date="2017-09" db="EMBL/GenBank/DDBJ databases">
        <title>The Reconstruction of 2,631 Draft Metagenome-Assembled Genomes from the Global Oceans.</title>
        <authorList>
            <person name="Tully B.J."/>
            <person name="Graham E.D."/>
            <person name="Heidelberg J.F."/>
        </authorList>
    </citation>
    <scope>NUCLEOTIDE SEQUENCE [LARGE SCALE GENOMIC DNA]</scope>
</reference>
<comment type="caution">
    <text evidence="13">The sequence shown here is derived from an EMBL/GenBank/DDBJ whole genome shotgun (WGS) entry which is preliminary data.</text>
</comment>
<dbReference type="NCBIfam" id="TIGR03674">
    <property type="entry name" value="fen_arch"/>
    <property type="match status" value="1"/>
</dbReference>
<dbReference type="HAMAP" id="MF_00614">
    <property type="entry name" value="Fen"/>
    <property type="match status" value="1"/>
</dbReference>
<keyword evidence="3 10" id="KW-0479">Metal-binding</keyword>
<keyword evidence="1 10" id="KW-0235">DNA replication</keyword>